<accession>A0AAP0NLC8</accession>
<dbReference type="InterPro" id="IPR011993">
    <property type="entry name" value="PH-like_dom_sf"/>
</dbReference>
<evidence type="ECO:0000259" key="8">
    <source>
        <dbReference type="PROSITE" id="PS50003"/>
    </source>
</evidence>
<dbReference type="Proteomes" id="UP001417504">
    <property type="component" value="Unassembled WGS sequence"/>
</dbReference>
<comment type="similarity">
    <text evidence="2">Belongs to the OSBP family.</text>
</comment>
<feature type="domain" description="PH" evidence="8">
    <location>
        <begin position="59"/>
        <end position="187"/>
    </location>
</feature>
<reference evidence="9 10" key="1">
    <citation type="submission" date="2024-01" db="EMBL/GenBank/DDBJ databases">
        <title>Genome assemblies of Stephania.</title>
        <authorList>
            <person name="Yang L."/>
        </authorList>
    </citation>
    <scope>NUCLEOTIDE SEQUENCE [LARGE SCALE GENOMIC DNA]</scope>
    <source>
        <strain evidence="9">QJT</strain>
        <tissue evidence="9">Leaf</tissue>
    </source>
</reference>
<dbReference type="GO" id="GO:0005829">
    <property type="term" value="C:cytosol"/>
    <property type="evidence" value="ECO:0007669"/>
    <property type="project" value="TreeGrafter"/>
</dbReference>
<dbReference type="InterPro" id="IPR037239">
    <property type="entry name" value="OSBP_sf"/>
</dbReference>
<name>A0AAP0NLC8_9MAGN</name>
<dbReference type="PROSITE" id="PS50003">
    <property type="entry name" value="PH_DOMAIN"/>
    <property type="match status" value="1"/>
</dbReference>
<evidence type="ECO:0000256" key="3">
    <source>
        <dbReference type="ARBA" id="ARBA00022448"/>
    </source>
</evidence>
<feature type="compositionally biased region" description="Acidic residues" evidence="7">
    <location>
        <begin position="312"/>
        <end position="322"/>
    </location>
</feature>
<dbReference type="Pfam" id="PF15413">
    <property type="entry name" value="PH_11"/>
    <property type="match status" value="1"/>
</dbReference>
<keyword evidence="5" id="KW-0445">Lipid transport</keyword>
<evidence type="ECO:0000256" key="6">
    <source>
        <dbReference type="ARBA" id="ARBA00023121"/>
    </source>
</evidence>
<dbReference type="AlphaFoldDB" id="A0AAP0NLC8"/>
<dbReference type="Pfam" id="PF01237">
    <property type="entry name" value="Oxysterol_BP"/>
    <property type="match status" value="1"/>
</dbReference>
<dbReference type="PANTHER" id="PTHR10972:SF96">
    <property type="entry name" value="OXYSTEROL-BINDING PROTEIN-RELATED PROTEIN 1A-RELATED"/>
    <property type="match status" value="1"/>
</dbReference>
<evidence type="ECO:0000256" key="7">
    <source>
        <dbReference type="SAM" id="MobiDB-lite"/>
    </source>
</evidence>
<dbReference type="CDD" id="cd13294">
    <property type="entry name" value="PH_ORP_plant"/>
    <property type="match status" value="1"/>
</dbReference>
<dbReference type="Gene3D" id="3.30.70.3490">
    <property type="match status" value="1"/>
</dbReference>
<evidence type="ECO:0000256" key="2">
    <source>
        <dbReference type="ARBA" id="ARBA00008842"/>
    </source>
</evidence>
<dbReference type="FunFam" id="3.30.70.3490:FF:000013">
    <property type="entry name" value="Oxysterol-binding protein-related protein 2A"/>
    <property type="match status" value="1"/>
</dbReference>
<dbReference type="SUPFAM" id="SSF50729">
    <property type="entry name" value="PH domain-like"/>
    <property type="match status" value="1"/>
</dbReference>
<protein>
    <recommendedName>
        <fullName evidence="8">PH domain-containing protein</fullName>
    </recommendedName>
</protein>
<dbReference type="InterPro" id="IPR001849">
    <property type="entry name" value="PH_domain"/>
</dbReference>
<dbReference type="SUPFAM" id="SSF144000">
    <property type="entry name" value="Oxysterol-binding protein-like"/>
    <property type="match status" value="1"/>
</dbReference>
<keyword evidence="10" id="KW-1185">Reference proteome</keyword>
<feature type="compositionally biased region" description="Basic and acidic residues" evidence="7">
    <location>
        <begin position="274"/>
        <end position="295"/>
    </location>
</feature>
<dbReference type="FunFam" id="2.40.160.120:FF:000006">
    <property type="entry name" value="oxysterol-binding protein-related protein 1D isoform X1"/>
    <property type="match status" value="1"/>
</dbReference>
<dbReference type="GO" id="GO:0016020">
    <property type="term" value="C:membrane"/>
    <property type="evidence" value="ECO:0007669"/>
    <property type="project" value="TreeGrafter"/>
</dbReference>
<dbReference type="EMBL" id="JBBNAE010000007">
    <property type="protein sequence ID" value="KAK9110200.1"/>
    <property type="molecule type" value="Genomic_DNA"/>
</dbReference>
<evidence type="ECO:0000256" key="1">
    <source>
        <dbReference type="ARBA" id="ARBA00003361"/>
    </source>
</evidence>
<keyword evidence="6" id="KW-0446">Lipid-binding</keyword>
<comment type="function">
    <text evidence="1">May be involved in the transport of sterols.</text>
</comment>
<keyword evidence="3" id="KW-0813">Transport</keyword>
<gene>
    <name evidence="9" type="ORF">Sjap_018260</name>
</gene>
<keyword evidence="4" id="KW-0175">Coiled coil</keyword>
<dbReference type="Gene3D" id="2.40.160.120">
    <property type="match status" value="1"/>
</dbReference>
<dbReference type="GO" id="GO:0032934">
    <property type="term" value="F:sterol binding"/>
    <property type="evidence" value="ECO:0007669"/>
    <property type="project" value="TreeGrafter"/>
</dbReference>
<comment type="caution">
    <text evidence="9">The sequence shown here is derived from an EMBL/GenBank/DDBJ whole genome shotgun (WGS) entry which is preliminary data.</text>
</comment>
<evidence type="ECO:0000256" key="4">
    <source>
        <dbReference type="ARBA" id="ARBA00023054"/>
    </source>
</evidence>
<dbReference type="InterPro" id="IPR000648">
    <property type="entry name" value="Oxysterol-bd"/>
</dbReference>
<feature type="region of interest" description="Disordered" evidence="7">
    <location>
        <begin position="1"/>
        <end position="36"/>
    </location>
</feature>
<evidence type="ECO:0000256" key="5">
    <source>
        <dbReference type="ARBA" id="ARBA00023055"/>
    </source>
</evidence>
<dbReference type="SMART" id="SM00233">
    <property type="entry name" value="PH"/>
    <property type="match status" value="1"/>
</dbReference>
<feature type="region of interest" description="Disordered" evidence="7">
    <location>
        <begin position="271"/>
        <end position="323"/>
    </location>
</feature>
<proteinExistence type="inferred from homology"/>
<organism evidence="9 10">
    <name type="scientific">Stephania japonica</name>
    <dbReference type="NCBI Taxonomy" id="461633"/>
    <lineage>
        <taxon>Eukaryota</taxon>
        <taxon>Viridiplantae</taxon>
        <taxon>Streptophyta</taxon>
        <taxon>Embryophyta</taxon>
        <taxon>Tracheophyta</taxon>
        <taxon>Spermatophyta</taxon>
        <taxon>Magnoliopsida</taxon>
        <taxon>Ranunculales</taxon>
        <taxon>Menispermaceae</taxon>
        <taxon>Menispermoideae</taxon>
        <taxon>Cissampelideae</taxon>
        <taxon>Stephania</taxon>
    </lineage>
</organism>
<dbReference type="GO" id="GO:0006869">
    <property type="term" value="P:lipid transport"/>
    <property type="evidence" value="ECO:0007669"/>
    <property type="project" value="UniProtKB-KW"/>
</dbReference>
<evidence type="ECO:0000313" key="9">
    <source>
        <dbReference type="EMBL" id="KAK9110200.1"/>
    </source>
</evidence>
<dbReference type="PANTHER" id="PTHR10972">
    <property type="entry name" value="OXYSTEROL-BINDING PROTEIN-RELATED"/>
    <property type="match status" value="1"/>
</dbReference>
<evidence type="ECO:0000313" key="10">
    <source>
        <dbReference type="Proteomes" id="UP001417504"/>
    </source>
</evidence>
<dbReference type="Gene3D" id="2.30.29.30">
    <property type="entry name" value="Pleckstrin-homology domain (PH domain)/Phosphotyrosine-binding domain (PTB)"/>
    <property type="match status" value="1"/>
</dbReference>
<sequence length="769" mass="88614">MDGSTSTGEDRPSQWSNNNGFRSRRSSGGESGDQARFGHRIGAENQLGFVEVKMNEIVGNGISGVLNKWVNYGKGWRPRWFALQDGVLSYYKIHGPEKIVVSQETEKGSKVIGDESLRQIRRHKNGRPLPQRRSPVGEVHLKVSTIRESRSDDKRFSIFTGTKRLHLRAETREDRAAWVEALQRVKDMFPRISNSELMAPVDDYVVSTEKLRMRLVDEGVTERAIQEAEEIMRTEFSSFQNQLVLLKQKQMVLVDTLRQLETEKVDLENTLVDESQRQFQEHEPSSTLKQEDKYSDGSNSESEDDNERHDAVEEETDDDDNAFFDTRDFLSSSSFKSTSSEFQISSFDSDDDDPLADADDAVDSPIKAIRANYPRVTRRKKLPEPIEKEKAVSLWSMIKDNIGRDLTKVCLPVYFNEPLSSLQKCFEDLEYSFLLDQAYEWGKRGNTLMRVLYVAAFAVSGYASTEGRICKPFNPLLGETYEADYPDRGLRFFSEKVSHHPMIVACHCEGNGWKFWGDSNLKSKFWGRSIQLDPVGILTLEFDDGEVFKWSKVTTSIYNLILGKLYVEHYGTMRIQGNYEYSCKLKFKEQSIIDRNPHQVQGIVQDRSGKTAATLLGKWDESMYFMNGDCSGKVKGSESPSDAKLLWKRSNPPEFPTRYNFTRFAITLNELTPGLKEKLPPTDSRLRPDQRCLENGEYEMANAEKLRLEQRQRQARKMQERGWKPRWFVRDRLSDTYRYIGGYWESREKGVWESCPDIFGQFPTDQISD</sequence>